<gene>
    <name evidence="3" type="ORF">H920_03308</name>
</gene>
<evidence type="ECO:0000313" key="4">
    <source>
        <dbReference type="Proteomes" id="UP000028990"/>
    </source>
</evidence>
<dbReference type="InterPro" id="IPR013783">
    <property type="entry name" value="Ig-like_fold"/>
</dbReference>
<dbReference type="PROSITE" id="PS50835">
    <property type="entry name" value="IG_LIKE"/>
    <property type="match status" value="3"/>
</dbReference>
<name>A0A091EIJ7_FUKDA</name>
<dbReference type="InterPro" id="IPR003006">
    <property type="entry name" value="Ig/MHC_CS"/>
</dbReference>
<dbReference type="Pfam" id="PF00047">
    <property type="entry name" value="ig"/>
    <property type="match status" value="1"/>
</dbReference>
<dbReference type="EMBL" id="KN121843">
    <property type="protein sequence ID" value="KFO35296.1"/>
    <property type="molecule type" value="Genomic_DNA"/>
</dbReference>
<organism evidence="3 4">
    <name type="scientific">Fukomys damarensis</name>
    <name type="common">Damaraland mole rat</name>
    <name type="synonym">Cryptomys damarensis</name>
    <dbReference type="NCBI Taxonomy" id="885580"/>
    <lineage>
        <taxon>Eukaryota</taxon>
        <taxon>Metazoa</taxon>
        <taxon>Chordata</taxon>
        <taxon>Craniata</taxon>
        <taxon>Vertebrata</taxon>
        <taxon>Euteleostomi</taxon>
        <taxon>Mammalia</taxon>
        <taxon>Eutheria</taxon>
        <taxon>Euarchontoglires</taxon>
        <taxon>Glires</taxon>
        <taxon>Rodentia</taxon>
        <taxon>Hystricomorpha</taxon>
        <taxon>Bathyergidae</taxon>
        <taxon>Fukomys</taxon>
    </lineage>
</organism>
<evidence type="ECO:0000259" key="2">
    <source>
        <dbReference type="PROSITE" id="PS50835"/>
    </source>
</evidence>
<dbReference type="AlphaFoldDB" id="A0A091EIJ7"/>
<dbReference type="InterPro" id="IPR003597">
    <property type="entry name" value="Ig_C1-set"/>
</dbReference>
<accession>A0A091EIJ7</accession>
<dbReference type="CDD" id="cd05768">
    <property type="entry name" value="IgC1_CH3_IgAGD_CH4_IgAEM"/>
    <property type="match status" value="1"/>
</dbReference>
<dbReference type="Pfam" id="PF07654">
    <property type="entry name" value="C1-set"/>
    <property type="match status" value="2"/>
</dbReference>
<keyword evidence="1" id="KW-0393">Immunoglobulin domain</keyword>
<dbReference type="FunFam" id="2.60.40.10:FF:000463">
    <property type="entry name" value="Immunoglobulin heavy constant gamma 1"/>
    <property type="match status" value="1"/>
</dbReference>
<sequence length="338" mass="36793">MTPPKIFPLNLPYCEYGDPVVIGVLIKDFFPPGPVDVNWSKSGNITNFPPSLPEGGVLYIMTSRLSLEADKCPKDESVTCTVEHATNAPQSVDVPCIGPPPCKPKCCHHEPSLSLQRPSLEDLLLGSNASLTCTLSGLRSNEAASFTWDPTGEETPTQKPAEYDHHGCFRASSVLPVCAESWNSGQTFTCTATHPDFEGVLTATITKPPGIRPQVHLLPPPSEELALNELVSLTCLVRGFSPKDVLVRWLHGNEELPRDSYLVWDPLEEPEAGTTTYAVTSVLRVTAADWKQGHNFSCIVGHESPPVPWTQKTIDHNSGKPTHVNVSVIMSEADSTCY</sequence>
<feature type="domain" description="Ig-like" evidence="2">
    <location>
        <begin position="213"/>
        <end position="315"/>
    </location>
</feature>
<feature type="domain" description="Ig-like" evidence="2">
    <location>
        <begin position="111"/>
        <end position="206"/>
    </location>
</feature>
<dbReference type="InterPro" id="IPR013151">
    <property type="entry name" value="Immunoglobulin_dom"/>
</dbReference>
<dbReference type="SMART" id="SM00407">
    <property type="entry name" value="IGc1"/>
    <property type="match status" value="2"/>
</dbReference>
<protein>
    <submittedName>
        <fullName evidence="3">Ig alpha chain C region</fullName>
    </submittedName>
</protein>
<dbReference type="InterPro" id="IPR050380">
    <property type="entry name" value="Immune_Resp_Modulators"/>
</dbReference>
<dbReference type="CDD" id="cd04986">
    <property type="entry name" value="IgC1_CH2_IgA"/>
    <property type="match status" value="1"/>
</dbReference>
<dbReference type="SUPFAM" id="SSF48726">
    <property type="entry name" value="Immunoglobulin"/>
    <property type="match status" value="3"/>
</dbReference>
<dbReference type="Gene3D" id="2.60.40.10">
    <property type="entry name" value="Immunoglobulins"/>
    <property type="match status" value="3"/>
</dbReference>
<dbReference type="PROSITE" id="PS00290">
    <property type="entry name" value="IG_MHC"/>
    <property type="match status" value="2"/>
</dbReference>
<dbReference type="FunFam" id="2.60.40.10:FF:000998">
    <property type="entry name" value="Immunoglobulin heavy constant epsilon"/>
    <property type="match status" value="1"/>
</dbReference>
<keyword evidence="4" id="KW-1185">Reference proteome</keyword>
<dbReference type="InterPro" id="IPR036179">
    <property type="entry name" value="Ig-like_dom_sf"/>
</dbReference>
<evidence type="ECO:0000256" key="1">
    <source>
        <dbReference type="ARBA" id="ARBA00023319"/>
    </source>
</evidence>
<evidence type="ECO:0000313" key="3">
    <source>
        <dbReference type="EMBL" id="KFO35296.1"/>
    </source>
</evidence>
<dbReference type="PANTHER" id="PTHR23411">
    <property type="entry name" value="TAPASIN"/>
    <property type="match status" value="1"/>
</dbReference>
<feature type="domain" description="Ig-like" evidence="2">
    <location>
        <begin position="4"/>
        <end position="93"/>
    </location>
</feature>
<proteinExistence type="predicted"/>
<reference evidence="3 4" key="1">
    <citation type="submission" date="2013-11" db="EMBL/GenBank/DDBJ databases">
        <title>The Damaraland mole rat (Fukomys damarensis) genome and evolution of African mole rats.</title>
        <authorList>
            <person name="Gladyshev V.N."/>
            <person name="Fang X."/>
        </authorList>
    </citation>
    <scope>NUCLEOTIDE SEQUENCE [LARGE SCALE GENOMIC DNA]</scope>
    <source>
        <tissue evidence="3">Liver</tissue>
    </source>
</reference>
<dbReference type="InterPro" id="IPR007110">
    <property type="entry name" value="Ig-like_dom"/>
</dbReference>
<dbReference type="Proteomes" id="UP000028990">
    <property type="component" value="Unassembled WGS sequence"/>
</dbReference>